<gene>
    <name evidence="1" type="ORF">PEDI_24830</name>
</gene>
<sequence length="483" mass="54416">MLASKAELMATFVNRILEKFMKRTLLLSLLLAMAPLFIFAEGEETAPVEEKKSQIQRAADQLSKGMTIPIGANSYFKYGIGAQTWFRAGEYNPGTIDRNTQLPETNFEDFAMRRLRLLAYANIENKYFIFTQIGITSHPTEGVSHQPIFVHDFWGKIRLGQGDHFIGAGQHMFMGLSRLSLVSYWRTNTLDNPSFNFPQVNVTDDFVRQMGVFFQGMTGRFKYMASINQPFQPSDVSKIMTKEEIAEKNDPDVAYNLRTSDLSYNAYLEYHFFTKEKPGFTPFNTMSHLGEKGRFLNLGAGFRYDGGAMGWVEEGVENPTVDDVKSQGSLATAVDIFYEEPMAKGAALNVYAAWYRFDYGPNYLNTIGVMNPGASDPAGSIPQGGGISQYYLGTGNVGYLNLAYVMPFTIGESGRLQPFAALQYKDFEGLNEASRQWDFGAHWLIAGHNVKLTMAYSTRPIYDEGLNWVDSKGLFITQMQFRF</sequence>
<proteinExistence type="predicted"/>
<dbReference type="AlphaFoldDB" id="A0AAN5AM08"/>
<protein>
    <recommendedName>
        <fullName evidence="3">Porin</fullName>
    </recommendedName>
</protein>
<organism evidence="1 2">
    <name type="scientific">Persicobacter diffluens</name>
    <dbReference type="NCBI Taxonomy" id="981"/>
    <lineage>
        <taxon>Bacteria</taxon>
        <taxon>Pseudomonadati</taxon>
        <taxon>Bacteroidota</taxon>
        <taxon>Cytophagia</taxon>
        <taxon>Cytophagales</taxon>
        <taxon>Persicobacteraceae</taxon>
        <taxon>Persicobacter</taxon>
    </lineage>
</organism>
<evidence type="ECO:0000313" key="1">
    <source>
        <dbReference type="EMBL" id="GJM61931.1"/>
    </source>
</evidence>
<reference evidence="1 2" key="1">
    <citation type="submission" date="2021-12" db="EMBL/GenBank/DDBJ databases">
        <title>Genome sequencing of bacteria with rrn-lacking chromosome and rrn-plasmid.</title>
        <authorList>
            <person name="Anda M."/>
            <person name="Iwasaki W."/>
        </authorList>
    </citation>
    <scope>NUCLEOTIDE SEQUENCE [LARGE SCALE GENOMIC DNA]</scope>
    <source>
        <strain evidence="1 2">NBRC 15940</strain>
    </source>
</reference>
<accession>A0AAN5AM08</accession>
<name>A0AAN5AM08_9BACT</name>
<keyword evidence="2" id="KW-1185">Reference proteome</keyword>
<evidence type="ECO:0000313" key="2">
    <source>
        <dbReference type="Proteomes" id="UP001310022"/>
    </source>
</evidence>
<dbReference type="EMBL" id="BQKE01000001">
    <property type="protein sequence ID" value="GJM61931.1"/>
    <property type="molecule type" value="Genomic_DNA"/>
</dbReference>
<dbReference type="Proteomes" id="UP001310022">
    <property type="component" value="Unassembled WGS sequence"/>
</dbReference>
<comment type="caution">
    <text evidence="1">The sequence shown here is derived from an EMBL/GenBank/DDBJ whole genome shotgun (WGS) entry which is preliminary data.</text>
</comment>
<dbReference type="RefSeq" id="WP_338237357.1">
    <property type="nucleotide sequence ID" value="NZ_BQKE01000001.1"/>
</dbReference>
<evidence type="ECO:0008006" key="3">
    <source>
        <dbReference type="Google" id="ProtNLM"/>
    </source>
</evidence>